<proteinExistence type="predicted"/>
<evidence type="ECO:0000313" key="1">
    <source>
        <dbReference type="EMBL" id="GMN46927.1"/>
    </source>
</evidence>
<comment type="caution">
    <text evidence="1">The sequence shown here is derived from an EMBL/GenBank/DDBJ whole genome shotgun (WGS) entry which is preliminary data.</text>
</comment>
<gene>
    <name evidence="1" type="ORF">TIFTF001_016107</name>
</gene>
<name>A0AA88AA05_FICCA</name>
<dbReference type="AlphaFoldDB" id="A0AA88AA05"/>
<reference evidence="1" key="1">
    <citation type="submission" date="2023-07" db="EMBL/GenBank/DDBJ databases">
        <title>draft genome sequence of fig (Ficus carica).</title>
        <authorList>
            <person name="Takahashi T."/>
            <person name="Nishimura K."/>
        </authorList>
    </citation>
    <scope>NUCLEOTIDE SEQUENCE</scope>
</reference>
<dbReference type="EMBL" id="BTGU01000024">
    <property type="protein sequence ID" value="GMN46927.1"/>
    <property type="molecule type" value="Genomic_DNA"/>
</dbReference>
<keyword evidence="2" id="KW-1185">Reference proteome</keyword>
<organism evidence="1 2">
    <name type="scientific">Ficus carica</name>
    <name type="common">Common fig</name>
    <dbReference type="NCBI Taxonomy" id="3494"/>
    <lineage>
        <taxon>Eukaryota</taxon>
        <taxon>Viridiplantae</taxon>
        <taxon>Streptophyta</taxon>
        <taxon>Embryophyta</taxon>
        <taxon>Tracheophyta</taxon>
        <taxon>Spermatophyta</taxon>
        <taxon>Magnoliopsida</taxon>
        <taxon>eudicotyledons</taxon>
        <taxon>Gunneridae</taxon>
        <taxon>Pentapetalae</taxon>
        <taxon>rosids</taxon>
        <taxon>fabids</taxon>
        <taxon>Rosales</taxon>
        <taxon>Moraceae</taxon>
        <taxon>Ficeae</taxon>
        <taxon>Ficus</taxon>
    </lineage>
</organism>
<protein>
    <submittedName>
        <fullName evidence="1">Uncharacterized protein</fullName>
    </submittedName>
</protein>
<evidence type="ECO:0000313" key="2">
    <source>
        <dbReference type="Proteomes" id="UP001187192"/>
    </source>
</evidence>
<accession>A0AA88AA05</accession>
<sequence length="145" mass="15903">MRVRVGFRDRTLGWVLVLGVGVGVRFLDKGQVWVLGPNWGRISGPELGSCFGTKIGFRIGVRVGVRVGFQYWGSRSSFWTEWGSGFRTGFGTVVEVRFLDGGRGRVSGRVRFKFQDRGPGKVSGQGRDWVLGLGSRSSFGLINGS</sequence>
<dbReference type="Proteomes" id="UP001187192">
    <property type="component" value="Unassembled WGS sequence"/>
</dbReference>